<evidence type="ECO:0000256" key="5">
    <source>
        <dbReference type="ARBA" id="ARBA00022617"/>
    </source>
</evidence>
<dbReference type="PANTHER" id="PTHR30529:SF1">
    <property type="entry name" value="CYTOCHROME B561 HOMOLOG 2"/>
    <property type="match status" value="1"/>
</dbReference>
<evidence type="ECO:0000256" key="6">
    <source>
        <dbReference type="ARBA" id="ARBA00022692"/>
    </source>
</evidence>
<evidence type="ECO:0000313" key="16">
    <source>
        <dbReference type="EMBL" id="MCR8825787.1"/>
    </source>
</evidence>
<evidence type="ECO:0000313" key="17">
    <source>
        <dbReference type="Proteomes" id="UP001165396"/>
    </source>
</evidence>
<keyword evidence="5" id="KW-0349">Heme</keyword>
<dbReference type="Proteomes" id="UP001165396">
    <property type="component" value="Unassembled WGS sequence"/>
</dbReference>
<gene>
    <name evidence="16" type="ORF">NTA49_04490</name>
</gene>
<evidence type="ECO:0000256" key="1">
    <source>
        <dbReference type="ARBA" id="ARBA00001970"/>
    </source>
</evidence>
<name>A0ABT1YY31_9RHOB</name>
<evidence type="ECO:0000256" key="11">
    <source>
        <dbReference type="ARBA" id="ARBA00023136"/>
    </source>
</evidence>
<keyword evidence="8" id="KW-0249">Electron transport</keyword>
<protein>
    <submittedName>
        <fullName evidence="16">Cytochrome b/b6 domain-containing protein</fullName>
    </submittedName>
</protein>
<feature type="transmembrane region" description="Helical" evidence="14">
    <location>
        <begin position="166"/>
        <end position="187"/>
    </location>
</feature>
<dbReference type="EMBL" id="JANKJG010000002">
    <property type="protein sequence ID" value="MCR8825787.1"/>
    <property type="molecule type" value="Genomic_DNA"/>
</dbReference>
<feature type="region of interest" description="Disordered" evidence="13">
    <location>
        <begin position="1"/>
        <end position="25"/>
    </location>
</feature>
<evidence type="ECO:0000256" key="13">
    <source>
        <dbReference type="SAM" id="MobiDB-lite"/>
    </source>
</evidence>
<feature type="transmembrane region" description="Helical" evidence="14">
    <location>
        <begin position="114"/>
        <end position="133"/>
    </location>
</feature>
<keyword evidence="7" id="KW-0479">Metal-binding</keyword>
<evidence type="ECO:0000256" key="4">
    <source>
        <dbReference type="ARBA" id="ARBA00022475"/>
    </source>
</evidence>
<comment type="caution">
    <text evidence="16">The sequence shown here is derived from an EMBL/GenBank/DDBJ whole genome shotgun (WGS) entry which is preliminary data.</text>
</comment>
<keyword evidence="6 14" id="KW-0812">Transmembrane</keyword>
<keyword evidence="3" id="KW-0813">Transport</keyword>
<comment type="similarity">
    <text evidence="12">Belongs to the cytochrome b561 family.</text>
</comment>
<organism evidence="16 17">
    <name type="scientific">Pseudosulfitobacter koreensis</name>
    <dbReference type="NCBI Taxonomy" id="2968472"/>
    <lineage>
        <taxon>Bacteria</taxon>
        <taxon>Pseudomonadati</taxon>
        <taxon>Pseudomonadota</taxon>
        <taxon>Alphaproteobacteria</taxon>
        <taxon>Rhodobacterales</taxon>
        <taxon>Roseobacteraceae</taxon>
        <taxon>Pseudosulfitobacter</taxon>
    </lineage>
</organism>
<feature type="transmembrane region" description="Helical" evidence="14">
    <location>
        <begin position="71"/>
        <end position="93"/>
    </location>
</feature>
<dbReference type="Pfam" id="PF01292">
    <property type="entry name" value="Ni_hydr_CYTB"/>
    <property type="match status" value="1"/>
</dbReference>
<evidence type="ECO:0000256" key="10">
    <source>
        <dbReference type="ARBA" id="ARBA00023004"/>
    </source>
</evidence>
<evidence type="ECO:0000256" key="12">
    <source>
        <dbReference type="ARBA" id="ARBA00037975"/>
    </source>
</evidence>
<keyword evidence="4" id="KW-1003">Cell membrane</keyword>
<dbReference type="InterPro" id="IPR016174">
    <property type="entry name" value="Di-haem_cyt_TM"/>
</dbReference>
<evidence type="ECO:0000256" key="14">
    <source>
        <dbReference type="SAM" id="Phobius"/>
    </source>
</evidence>
<evidence type="ECO:0000259" key="15">
    <source>
        <dbReference type="Pfam" id="PF01292"/>
    </source>
</evidence>
<dbReference type="InterPro" id="IPR011577">
    <property type="entry name" value="Cyt_b561_bac/Ni-Hgenase"/>
</dbReference>
<dbReference type="SUPFAM" id="SSF81342">
    <property type="entry name" value="Transmembrane di-heme cytochromes"/>
    <property type="match status" value="1"/>
</dbReference>
<comment type="cofactor">
    <cofactor evidence="1">
        <name>heme b</name>
        <dbReference type="ChEBI" id="CHEBI:60344"/>
    </cofactor>
</comment>
<comment type="subcellular location">
    <subcellularLocation>
        <location evidence="2">Cell membrane</location>
        <topology evidence="2">Multi-pass membrane protein</topology>
    </subcellularLocation>
</comment>
<keyword evidence="10" id="KW-0408">Iron</keyword>
<accession>A0ABT1YY31</accession>
<dbReference type="RefSeq" id="WP_258293461.1">
    <property type="nucleotide sequence ID" value="NZ_JANKJG010000002.1"/>
</dbReference>
<keyword evidence="9 14" id="KW-1133">Transmembrane helix</keyword>
<dbReference type="PANTHER" id="PTHR30529">
    <property type="entry name" value="CYTOCHROME B561"/>
    <property type="match status" value="1"/>
</dbReference>
<reference evidence="16" key="1">
    <citation type="submission" date="2022-07" db="EMBL/GenBank/DDBJ databases">
        <title>Pseudosulfitobacter sp. strain AP-MA-4, whole genome sequence.</title>
        <authorList>
            <person name="Jiang Y."/>
        </authorList>
    </citation>
    <scope>NUCLEOTIDE SEQUENCE</scope>
    <source>
        <strain evidence="16">AP-MA-4</strain>
    </source>
</reference>
<keyword evidence="11 14" id="KW-0472">Membrane</keyword>
<evidence type="ECO:0000256" key="8">
    <source>
        <dbReference type="ARBA" id="ARBA00022982"/>
    </source>
</evidence>
<dbReference type="InterPro" id="IPR052168">
    <property type="entry name" value="Cytochrome_b561_oxidase"/>
</dbReference>
<dbReference type="Gene3D" id="1.20.950.20">
    <property type="entry name" value="Transmembrane di-heme cytochromes, Chain C"/>
    <property type="match status" value="1"/>
</dbReference>
<sequence length="199" mass="21941">MRPDAMRGAGVPRTPQEERTMPNLTDSPHRYGLVSRWLHWGMAALFAAQFLSAAAHWALPRENALRDLLWGYHPTLGTLLFLLVLLRGAWGLANIRRRPAHLGRLGQAATLGHLAIYALMVIVPGVRLLAAAGSKGGLSVLGLVISPAREAEIAWMRAPAAWHGEMGWVLAALILGHIAMAVLWHRLIRRDDTLKRMAR</sequence>
<proteinExistence type="inferred from homology"/>
<feature type="domain" description="Cytochrome b561 bacterial/Ni-hydrogenase" evidence="15">
    <location>
        <begin position="30"/>
        <end position="197"/>
    </location>
</feature>
<keyword evidence="17" id="KW-1185">Reference proteome</keyword>
<evidence type="ECO:0000256" key="3">
    <source>
        <dbReference type="ARBA" id="ARBA00022448"/>
    </source>
</evidence>
<evidence type="ECO:0000256" key="2">
    <source>
        <dbReference type="ARBA" id="ARBA00004651"/>
    </source>
</evidence>
<evidence type="ECO:0000256" key="7">
    <source>
        <dbReference type="ARBA" id="ARBA00022723"/>
    </source>
</evidence>
<feature type="transmembrane region" description="Helical" evidence="14">
    <location>
        <begin position="37"/>
        <end position="59"/>
    </location>
</feature>
<evidence type="ECO:0000256" key="9">
    <source>
        <dbReference type="ARBA" id="ARBA00022989"/>
    </source>
</evidence>